<name>C8XKA5_NAKMY</name>
<dbReference type="Pfam" id="PF19575">
    <property type="entry name" value="HTH_58"/>
    <property type="match status" value="1"/>
</dbReference>
<feature type="domain" description="Helix-turn-helix" evidence="1">
    <location>
        <begin position="17"/>
        <end position="78"/>
    </location>
</feature>
<evidence type="ECO:0000259" key="1">
    <source>
        <dbReference type="Pfam" id="PF19575"/>
    </source>
</evidence>
<reference evidence="3" key="1">
    <citation type="submission" date="2009-09" db="EMBL/GenBank/DDBJ databases">
        <title>The complete genome of Nakamurella multipartita DSM 44233.</title>
        <authorList>
            <consortium name="US DOE Joint Genome Institute (JGI-PGF)"/>
            <person name="Lucas S."/>
            <person name="Copeland A."/>
            <person name="Lapidus A."/>
            <person name="Glavina del Rio T."/>
            <person name="Dalin E."/>
            <person name="Tice H."/>
            <person name="Bruce D."/>
            <person name="Goodwin L."/>
            <person name="Pitluck S."/>
            <person name="Kyrpides N."/>
            <person name="Mavromatis K."/>
            <person name="Ivanova N."/>
            <person name="Ovchinnikova G."/>
            <person name="Sims D."/>
            <person name="Meincke L."/>
            <person name="Brettin T."/>
            <person name="Detter J.C."/>
            <person name="Han C."/>
            <person name="Larimer F."/>
            <person name="Land M."/>
            <person name="Hauser L."/>
            <person name="Markowitz V."/>
            <person name="Cheng J.-F."/>
            <person name="Hugenholtz P."/>
            <person name="Woyke T."/>
            <person name="Wu D."/>
            <person name="Klenk H.-P."/>
            <person name="Eisen J.A."/>
        </authorList>
    </citation>
    <scope>NUCLEOTIDE SEQUENCE [LARGE SCALE GENOMIC DNA]</scope>
    <source>
        <strain evidence="3">ATCC 700099 / DSM 44233 / CIP 104796 / JCM 9543 / NBRC 105858 / Y-104</strain>
    </source>
</reference>
<dbReference type="Proteomes" id="UP000002218">
    <property type="component" value="Chromosome"/>
</dbReference>
<reference evidence="2 3" key="2">
    <citation type="journal article" date="2010" name="Stand. Genomic Sci.">
        <title>Complete genome sequence of Nakamurella multipartita type strain (Y-104).</title>
        <authorList>
            <person name="Tice H."/>
            <person name="Mayilraj S."/>
            <person name="Sims D."/>
            <person name="Lapidus A."/>
            <person name="Nolan M."/>
            <person name="Lucas S."/>
            <person name="Glavina Del Rio T."/>
            <person name="Copeland A."/>
            <person name="Cheng J.F."/>
            <person name="Meincke L."/>
            <person name="Bruce D."/>
            <person name="Goodwin L."/>
            <person name="Pitluck S."/>
            <person name="Ivanova N."/>
            <person name="Mavromatis K."/>
            <person name="Ovchinnikova G."/>
            <person name="Pati A."/>
            <person name="Chen A."/>
            <person name="Palaniappan K."/>
            <person name="Land M."/>
            <person name="Hauser L."/>
            <person name="Chang Y.J."/>
            <person name="Jeffries C.D."/>
            <person name="Detter J.C."/>
            <person name="Brettin T."/>
            <person name="Rohde M."/>
            <person name="Goker M."/>
            <person name="Bristow J."/>
            <person name="Eisen J.A."/>
            <person name="Markowitz V."/>
            <person name="Hugenholtz P."/>
            <person name="Kyrpides N.C."/>
            <person name="Klenk H.P."/>
            <person name="Chen F."/>
        </authorList>
    </citation>
    <scope>NUCLEOTIDE SEQUENCE [LARGE SCALE GENOMIC DNA]</scope>
    <source>
        <strain evidence="3">ATCC 700099 / DSM 44233 / CIP 104796 / JCM 9543 / NBRC 105858 / Y-104</strain>
    </source>
</reference>
<dbReference type="RefSeq" id="WP_015747557.1">
    <property type="nucleotide sequence ID" value="NC_013235.1"/>
</dbReference>
<proteinExistence type="predicted"/>
<dbReference type="InParanoid" id="C8XKA5"/>
<dbReference type="InterPro" id="IPR045745">
    <property type="entry name" value="HTH_58_Actinobacteria-type"/>
</dbReference>
<organism evidence="2 3">
    <name type="scientific">Nakamurella multipartita (strain ATCC 700099 / DSM 44233 / CIP 104796 / JCM 9543 / NBRC 105858 / Y-104)</name>
    <name type="common">Microsphaera multipartita</name>
    <dbReference type="NCBI Taxonomy" id="479431"/>
    <lineage>
        <taxon>Bacteria</taxon>
        <taxon>Bacillati</taxon>
        <taxon>Actinomycetota</taxon>
        <taxon>Actinomycetes</taxon>
        <taxon>Nakamurellales</taxon>
        <taxon>Nakamurellaceae</taxon>
        <taxon>Nakamurella</taxon>
    </lineage>
</organism>
<dbReference type="HOGENOM" id="CLU_161414_1_1_11"/>
<gene>
    <name evidence="2" type="ordered locus">Namu_2290</name>
</gene>
<accession>C8XKA5</accession>
<keyword evidence="3" id="KW-1185">Reference proteome</keyword>
<evidence type="ECO:0000313" key="3">
    <source>
        <dbReference type="Proteomes" id="UP000002218"/>
    </source>
</evidence>
<evidence type="ECO:0000313" key="2">
    <source>
        <dbReference type="EMBL" id="ACV78667.1"/>
    </source>
</evidence>
<dbReference type="STRING" id="479431.Namu_2290"/>
<dbReference type="AlphaFoldDB" id="C8XKA5"/>
<sequence length="82" mass="8884">MATETKTASKTAKTVTIKKGARITGPARDKLAADLRKKYEKGQSIRALAEGTGRSYGFVHRLLLDAEVPLRGRGGATRTKKK</sequence>
<dbReference type="KEGG" id="nml:Namu_2290"/>
<protein>
    <recommendedName>
        <fullName evidence="1">Helix-turn-helix domain-containing protein</fullName>
    </recommendedName>
</protein>
<dbReference type="eggNOG" id="ENOG5032ZDA">
    <property type="taxonomic scope" value="Bacteria"/>
</dbReference>
<dbReference type="EMBL" id="CP001737">
    <property type="protein sequence ID" value="ACV78667.1"/>
    <property type="molecule type" value="Genomic_DNA"/>
</dbReference>